<comment type="similarity">
    <text evidence="7">Belongs to the glycosyltransferase 87 family.</text>
</comment>
<feature type="transmembrane region" description="Helical" evidence="9">
    <location>
        <begin position="61"/>
        <end position="81"/>
    </location>
</feature>
<feature type="transmembrane region" description="Helical" evidence="9">
    <location>
        <begin position="509"/>
        <end position="526"/>
    </location>
</feature>
<feature type="region of interest" description="Disordered" evidence="8">
    <location>
        <begin position="304"/>
        <end position="340"/>
    </location>
</feature>
<keyword evidence="3" id="KW-0808">Transferase</keyword>
<proteinExistence type="inferred from homology"/>
<dbReference type="GO" id="GO:0016758">
    <property type="term" value="F:hexosyltransferase activity"/>
    <property type="evidence" value="ECO:0007669"/>
    <property type="project" value="InterPro"/>
</dbReference>
<evidence type="ECO:0000313" key="10">
    <source>
        <dbReference type="EMBL" id="SEP54140.1"/>
    </source>
</evidence>
<keyword evidence="5 9" id="KW-1133">Transmembrane helix</keyword>
<evidence type="ECO:0000256" key="6">
    <source>
        <dbReference type="ARBA" id="ARBA00023136"/>
    </source>
</evidence>
<evidence type="ECO:0000256" key="4">
    <source>
        <dbReference type="ARBA" id="ARBA00022692"/>
    </source>
</evidence>
<evidence type="ECO:0000256" key="1">
    <source>
        <dbReference type="ARBA" id="ARBA00004651"/>
    </source>
</evidence>
<name>A0A1H8YPP0_9PSEU</name>
<evidence type="ECO:0000256" key="3">
    <source>
        <dbReference type="ARBA" id="ARBA00022679"/>
    </source>
</evidence>
<protein>
    <recommendedName>
        <fullName evidence="12">Alpha-1,2-mannosyltransferase</fullName>
    </recommendedName>
</protein>
<feature type="transmembrane region" description="Helical" evidence="9">
    <location>
        <begin position="116"/>
        <end position="136"/>
    </location>
</feature>
<feature type="transmembrane region" description="Helical" evidence="9">
    <location>
        <begin position="437"/>
        <end position="458"/>
    </location>
</feature>
<evidence type="ECO:0008006" key="12">
    <source>
        <dbReference type="Google" id="ProtNLM"/>
    </source>
</evidence>
<dbReference type="GO" id="GO:0005886">
    <property type="term" value="C:plasma membrane"/>
    <property type="evidence" value="ECO:0007669"/>
    <property type="project" value="UniProtKB-SubCell"/>
</dbReference>
<dbReference type="InterPro" id="IPR018584">
    <property type="entry name" value="GT87"/>
</dbReference>
<evidence type="ECO:0000256" key="9">
    <source>
        <dbReference type="SAM" id="Phobius"/>
    </source>
</evidence>
<gene>
    <name evidence="10" type="ORF">SAMN04489732_13741</name>
</gene>
<keyword evidence="11" id="KW-1185">Reference proteome</keyword>
<keyword evidence="6 9" id="KW-0472">Membrane</keyword>
<keyword evidence="4 9" id="KW-0812">Transmembrane</keyword>
<comment type="subcellular location">
    <subcellularLocation>
        <location evidence="1">Cell membrane</location>
        <topology evidence="1">Multi-pass membrane protein</topology>
    </subcellularLocation>
</comment>
<dbReference type="EMBL" id="FOEF01000037">
    <property type="protein sequence ID" value="SEP54140.1"/>
    <property type="molecule type" value="Genomic_DNA"/>
</dbReference>
<dbReference type="STRING" id="394193.SAMN04489732_13741"/>
<reference evidence="10 11" key="1">
    <citation type="submission" date="2016-10" db="EMBL/GenBank/DDBJ databases">
        <authorList>
            <person name="de Groot N.N."/>
        </authorList>
    </citation>
    <scope>NUCLEOTIDE SEQUENCE [LARGE SCALE GENOMIC DNA]</scope>
    <source>
        <strain evidence="10 11">DSM 44993</strain>
    </source>
</reference>
<feature type="transmembrane region" description="Helical" evidence="9">
    <location>
        <begin position="182"/>
        <end position="206"/>
    </location>
</feature>
<keyword evidence="2" id="KW-1003">Cell membrane</keyword>
<feature type="transmembrane region" description="Helical" evidence="9">
    <location>
        <begin position="538"/>
        <end position="558"/>
    </location>
</feature>
<sequence length="580" mass="59432">MPTPHQATDSLPPAVLRRPRSWLSWLRQPGSWFPRSCSRRSGSRQPRSPGRWLPRTRLARLLTAALLLAAAVLGVVVWLAGWHVGADSAVYRAGGLTLLKGEPLYTSSDLTTLPDWVRLPFTYTPAAAALFVPLVLAPSGLVWGVIAVLSVVSLTVVIAVVARPSGVWLPAGTAIVLVLEPVWKTLFLGQINLILMALVVFDVLVLSARGASSRRLAGPGGSAPAGSVGAGGSAGAAVSGDSAGFTGAADAAGSVGAGGSVGAAVSAESGDSAGVAEAGAGSVGAGGPVSAAISAGAAGPGSVGAADSTGAPGAADLPGMAGSLDAGNPGADGQVGSAGERVRRSGSRWAGVLIGVAAAVKLTPLIFVPHLFFTGRWKDGLRALGTFVGLEAVMFAVIPGDAWRFWTESVSDPSRVGSVHWIFNQSLNGLVNRASSLAPWSMAVAIAVAAVLAVPAVWLVVRWHRRGEEAAALLVTAFYALLVSPVSWSHHWVWAVPLVCLLVVKGRRWWALLVAALFASQIVMLVPNGGNTEFTWGFGWSVLGNAYVLAAAAAILALSVRELRLRARTTAPTVQPEPAE</sequence>
<evidence type="ECO:0000256" key="8">
    <source>
        <dbReference type="SAM" id="MobiDB-lite"/>
    </source>
</evidence>
<accession>A0A1H8YPP0</accession>
<evidence type="ECO:0000313" key="11">
    <source>
        <dbReference type="Proteomes" id="UP000198582"/>
    </source>
</evidence>
<evidence type="ECO:0000256" key="5">
    <source>
        <dbReference type="ARBA" id="ARBA00022989"/>
    </source>
</evidence>
<dbReference type="Pfam" id="PF09594">
    <property type="entry name" value="GT87"/>
    <property type="match status" value="2"/>
</dbReference>
<dbReference type="Proteomes" id="UP000198582">
    <property type="component" value="Unassembled WGS sequence"/>
</dbReference>
<feature type="transmembrane region" description="Helical" evidence="9">
    <location>
        <begin position="470"/>
        <end position="488"/>
    </location>
</feature>
<dbReference type="AlphaFoldDB" id="A0A1H8YPP0"/>
<evidence type="ECO:0000256" key="2">
    <source>
        <dbReference type="ARBA" id="ARBA00022475"/>
    </source>
</evidence>
<organism evidence="10 11">
    <name type="scientific">Amycolatopsis saalfeldensis</name>
    <dbReference type="NCBI Taxonomy" id="394193"/>
    <lineage>
        <taxon>Bacteria</taxon>
        <taxon>Bacillati</taxon>
        <taxon>Actinomycetota</taxon>
        <taxon>Actinomycetes</taxon>
        <taxon>Pseudonocardiales</taxon>
        <taxon>Pseudonocardiaceae</taxon>
        <taxon>Amycolatopsis</taxon>
    </lineage>
</organism>
<evidence type="ECO:0000256" key="7">
    <source>
        <dbReference type="ARBA" id="ARBA00024033"/>
    </source>
</evidence>
<feature type="transmembrane region" description="Helical" evidence="9">
    <location>
        <begin position="349"/>
        <end position="368"/>
    </location>
</feature>
<feature type="transmembrane region" description="Helical" evidence="9">
    <location>
        <begin position="141"/>
        <end position="162"/>
    </location>
</feature>